<dbReference type="InterPro" id="IPR000397">
    <property type="entry name" value="Heat_shock_Hsp33"/>
</dbReference>
<evidence type="ECO:0000256" key="1">
    <source>
        <dbReference type="ARBA" id="ARBA00022490"/>
    </source>
</evidence>
<evidence type="ECO:0000256" key="5">
    <source>
        <dbReference type="ARBA" id="ARBA00023284"/>
    </source>
</evidence>
<dbReference type="PANTHER" id="PTHR30111:SF1">
    <property type="entry name" value="33 KDA CHAPERONIN"/>
    <property type="match status" value="1"/>
</dbReference>
<dbReference type="PANTHER" id="PTHR30111">
    <property type="entry name" value="33 KDA CHAPERONIN"/>
    <property type="match status" value="1"/>
</dbReference>
<keyword evidence="5" id="KW-0676">Redox-active center</keyword>
<reference evidence="6" key="1">
    <citation type="journal article" date="2023" name="Antonie Van Leeuwenhoek">
        <title>Mesoterricola silvestris gen. nov., sp. nov., Mesoterricola sediminis sp. nov., Geothrix oryzae sp. nov., Geothrix edaphica sp. nov., Geothrix rubra sp. nov., and Geothrix limicola sp. nov., six novel members of Acidobacteriota isolated from soils.</title>
        <authorList>
            <person name="Itoh H."/>
            <person name="Sugisawa Y."/>
            <person name="Mise K."/>
            <person name="Xu Z."/>
            <person name="Kuniyasu M."/>
            <person name="Ushijima N."/>
            <person name="Kawano K."/>
            <person name="Kobayashi E."/>
            <person name="Shiratori Y."/>
            <person name="Masuda Y."/>
            <person name="Senoo K."/>
        </authorList>
    </citation>
    <scope>NUCLEOTIDE SEQUENCE</scope>
    <source>
        <strain evidence="6">Red802</strain>
    </source>
</reference>
<keyword evidence="1" id="KW-0963">Cytoplasm</keyword>
<organism evidence="6 7">
    <name type="scientific">Geothrix edaphica</name>
    <dbReference type="NCBI Taxonomy" id="2927976"/>
    <lineage>
        <taxon>Bacteria</taxon>
        <taxon>Pseudomonadati</taxon>
        <taxon>Acidobacteriota</taxon>
        <taxon>Holophagae</taxon>
        <taxon>Holophagales</taxon>
        <taxon>Holophagaceae</taxon>
        <taxon>Geothrix</taxon>
    </lineage>
</organism>
<gene>
    <name evidence="6" type="primary">hslO</name>
    <name evidence="6" type="ORF">GETHED_19060</name>
</gene>
<keyword evidence="7" id="KW-1185">Reference proteome</keyword>
<comment type="caution">
    <text evidence="6">The sequence shown here is derived from an EMBL/GenBank/DDBJ whole genome shotgun (WGS) entry which is preliminary data.</text>
</comment>
<proteinExistence type="predicted"/>
<dbReference type="Proteomes" id="UP001165044">
    <property type="component" value="Unassembled WGS sequence"/>
</dbReference>
<dbReference type="RefSeq" id="WP_285608769.1">
    <property type="nucleotide sequence ID" value="NZ_BSDC01000002.1"/>
</dbReference>
<dbReference type="Gene3D" id="3.55.30.10">
    <property type="entry name" value="Hsp33 domain"/>
    <property type="match status" value="1"/>
</dbReference>
<name>A0ABQ5PYS5_9BACT</name>
<evidence type="ECO:0000313" key="7">
    <source>
        <dbReference type="Proteomes" id="UP001165044"/>
    </source>
</evidence>
<evidence type="ECO:0000256" key="3">
    <source>
        <dbReference type="ARBA" id="ARBA00023157"/>
    </source>
</evidence>
<sequence length="278" mass="30451">MTESIPQAKVVKSLTRDRHIRLSSVDASPLWDGVRRGHPHLEPAACACLTELLTATALLQGRTLFAERLQLLVKGSGRAKAVVADSWPDGTIRGVLDPGPEEAPGWIWAPGVFQVMRSSATGQPYVGHLPLVEGGIQVQVEHYLQQSEQIQASLTLWCDHGTGEAGGLLVEPLPDCPPERLARLVQALEGLEVVPLWERTPDFLATWVSQGEGADDLVATEIFYRCRCTREALLETLRRFPEEQKAGLFLEPGPVEVRCDYCGTMYPISREDLLPGGA</sequence>
<dbReference type="SUPFAM" id="SSF118352">
    <property type="entry name" value="HSP33 redox switch-like"/>
    <property type="match status" value="1"/>
</dbReference>
<keyword evidence="2" id="KW-0862">Zinc</keyword>
<dbReference type="Gene3D" id="3.90.1280.10">
    <property type="entry name" value="HSP33 redox switch-like"/>
    <property type="match status" value="1"/>
</dbReference>
<dbReference type="Pfam" id="PF01430">
    <property type="entry name" value="HSP33"/>
    <property type="match status" value="1"/>
</dbReference>
<accession>A0ABQ5PYS5</accession>
<keyword evidence="3" id="KW-1015">Disulfide bond</keyword>
<dbReference type="InterPro" id="IPR016153">
    <property type="entry name" value="Heat_shock_Hsp33_N"/>
</dbReference>
<dbReference type="InterPro" id="IPR016154">
    <property type="entry name" value="Heat_shock_Hsp33_C"/>
</dbReference>
<keyword evidence="4" id="KW-0143">Chaperone</keyword>
<protein>
    <submittedName>
        <fullName evidence="6">33 kDa chaperonin</fullName>
    </submittedName>
</protein>
<evidence type="ECO:0000256" key="4">
    <source>
        <dbReference type="ARBA" id="ARBA00023186"/>
    </source>
</evidence>
<evidence type="ECO:0000256" key="2">
    <source>
        <dbReference type="ARBA" id="ARBA00022833"/>
    </source>
</evidence>
<dbReference type="SUPFAM" id="SSF64397">
    <property type="entry name" value="Hsp33 domain"/>
    <property type="match status" value="1"/>
</dbReference>
<evidence type="ECO:0000313" key="6">
    <source>
        <dbReference type="EMBL" id="GLH67542.1"/>
    </source>
</evidence>
<dbReference type="EMBL" id="BSDC01000002">
    <property type="protein sequence ID" value="GLH67542.1"/>
    <property type="molecule type" value="Genomic_DNA"/>
</dbReference>